<reference evidence="3" key="1">
    <citation type="submission" date="2011-07" db="EMBL/GenBank/DDBJ databases">
        <title>The complete genome of Cyclobacterium marinum DSM 745.</title>
        <authorList>
            <person name="Lucas S."/>
            <person name="Han J."/>
            <person name="Lapidus A."/>
            <person name="Bruce D."/>
            <person name="Goodwin L."/>
            <person name="Pitluck S."/>
            <person name="Peters L."/>
            <person name="Kyrpides N."/>
            <person name="Mavromatis K."/>
            <person name="Ivanova N."/>
            <person name="Ovchinnikova G."/>
            <person name="Chertkov O."/>
            <person name="Detter J.C."/>
            <person name="Tapia R."/>
            <person name="Han C."/>
            <person name="Land M."/>
            <person name="Hauser L."/>
            <person name="Markowitz V."/>
            <person name="Cheng J.-F."/>
            <person name="Hugenholtz P."/>
            <person name="Woyke T."/>
            <person name="Wu D."/>
            <person name="Tindall B."/>
            <person name="Schuetze A."/>
            <person name="Brambilla E."/>
            <person name="Klenk H.-P."/>
            <person name="Eisen J.A."/>
        </authorList>
    </citation>
    <scope>NUCLEOTIDE SEQUENCE [LARGE SCALE GENOMIC DNA]</scope>
    <source>
        <strain evidence="3">ATCC 25205 / DSM 745 / LMG 13164 / NCIMB 1802</strain>
    </source>
</reference>
<dbReference type="Proteomes" id="UP000001635">
    <property type="component" value="Chromosome"/>
</dbReference>
<accession>G0J2R0</accession>
<dbReference type="AlphaFoldDB" id="G0J2R0"/>
<evidence type="ECO:0000313" key="2">
    <source>
        <dbReference type="EMBL" id="AEL26643.1"/>
    </source>
</evidence>
<dbReference type="EMBL" id="CP002955">
    <property type="protein sequence ID" value="AEL26643.1"/>
    <property type="molecule type" value="Genomic_DNA"/>
</dbReference>
<name>G0J2R0_CYCMS</name>
<evidence type="ECO:0008006" key="4">
    <source>
        <dbReference type="Google" id="ProtNLM"/>
    </source>
</evidence>
<evidence type="ECO:0000313" key="3">
    <source>
        <dbReference type="Proteomes" id="UP000001635"/>
    </source>
</evidence>
<dbReference type="KEGG" id="cmr:Cycma_2907"/>
<keyword evidence="3" id="KW-1185">Reference proteome</keyword>
<organism evidence="2 3">
    <name type="scientific">Cyclobacterium marinum (strain ATCC 25205 / DSM 745 / LMG 13164 / NCIMB 1802)</name>
    <name type="common">Flectobacillus marinus</name>
    <dbReference type="NCBI Taxonomy" id="880070"/>
    <lineage>
        <taxon>Bacteria</taxon>
        <taxon>Pseudomonadati</taxon>
        <taxon>Bacteroidota</taxon>
        <taxon>Cytophagia</taxon>
        <taxon>Cytophagales</taxon>
        <taxon>Cyclobacteriaceae</taxon>
        <taxon>Cyclobacterium</taxon>
    </lineage>
</organism>
<feature type="chain" id="PRO_5003401020" description="Secreted protein" evidence="1">
    <location>
        <begin position="22"/>
        <end position="184"/>
    </location>
</feature>
<evidence type="ECO:0000256" key="1">
    <source>
        <dbReference type="SAM" id="SignalP"/>
    </source>
</evidence>
<feature type="signal peptide" evidence="1">
    <location>
        <begin position="1"/>
        <end position="21"/>
    </location>
</feature>
<dbReference type="RefSeq" id="WP_014020934.1">
    <property type="nucleotide sequence ID" value="NC_015914.1"/>
</dbReference>
<dbReference type="HOGENOM" id="CLU_1465921_0_0_10"/>
<keyword evidence="1" id="KW-0732">Signal</keyword>
<protein>
    <recommendedName>
        <fullName evidence="4">Secreted protein</fullName>
    </recommendedName>
</protein>
<proteinExistence type="predicted"/>
<sequence>MNFSKIILCCFLLFFSPVLFAQESIDKVKSINGLELGATLESLQDQLQLITGKETVYQNHPFLAESFKRNLEAGIQEGIYQGHPLRIINGVEAHDLRLIYLSGLLYKCRWTFNKRDLPNMDSRFKDFINFFSKKFGPPTEKIFNDTFIWEGDTNRLTISFLDGSIQVEWRDNLSDKKAILLTQD</sequence>
<gene>
    <name evidence="2" type="ordered locus">Cycma_2907</name>
</gene>
<dbReference type="OrthoDB" id="839197at2"/>